<evidence type="ECO:0000313" key="7">
    <source>
        <dbReference type="EMBL" id="GEL29452.1"/>
    </source>
</evidence>
<name>A0A511DX78_LENKE</name>
<accession>A0A511DX78</accession>
<dbReference type="EMBL" id="BJVK01000063">
    <property type="protein sequence ID" value="GEL29452.1"/>
    <property type="molecule type" value="Genomic_DNA"/>
</dbReference>
<dbReference type="AlphaFoldDB" id="A0A511DX78"/>
<keyword evidence="4" id="KW-0732">Signal</keyword>
<keyword evidence="2" id="KW-0134">Cell wall</keyword>
<dbReference type="RefSeq" id="WP_056983141.1">
    <property type="nucleotide sequence ID" value="NZ_BJVK01000063.1"/>
</dbReference>
<evidence type="ECO:0000256" key="3">
    <source>
        <dbReference type="ARBA" id="ARBA00022525"/>
    </source>
</evidence>
<dbReference type="OrthoDB" id="2271427at2"/>
<dbReference type="PROSITE" id="PS50978">
    <property type="entry name" value="NEAT"/>
    <property type="match status" value="1"/>
</dbReference>
<evidence type="ECO:0000256" key="1">
    <source>
        <dbReference type="ARBA" id="ARBA00004196"/>
    </source>
</evidence>
<feature type="compositionally biased region" description="Low complexity" evidence="6">
    <location>
        <begin position="151"/>
        <end position="212"/>
    </location>
</feature>
<proteinExistence type="predicted"/>
<evidence type="ECO:0000256" key="6">
    <source>
        <dbReference type="SAM" id="MobiDB-lite"/>
    </source>
</evidence>
<dbReference type="Gene3D" id="2.60.40.1850">
    <property type="match status" value="2"/>
</dbReference>
<comment type="caution">
    <text evidence="7">The sequence shown here is derived from an EMBL/GenBank/DDBJ whole genome shotgun (WGS) entry which is preliminary data.</text>
</comment>
<dbReference type="InterPro" id="IPR037250">
    <property type="entry name" value="NEAT_dom_sf"/>
</dbReference>
<evidence type="ECO:0000256" key="5">
    <source>
        <dbReference type="ARBA" id="ARBA00023088"/>
    </source>
</evidence>
<dbReference type="GO" id="GO:0030313">
    <property type="term" value="C:cell envelope"/>
    <property type="evidence" value="ECO:0007669"/>
    <property type="project" value="UniProtKB-SubCell"/>
</dbReference>
<dbReference type="InterPro" id="IPR019931">
    <property type="entry name" value="LPXTG_anchor"/>
</dbReference>
<organism evidence="7 8">
    <name type="scientific">Lentilactobacillus kefiri</name>
    <name type="common">Lactobacillus kefiri</name>
    <dbReference type="NCBI Taxonomy" id="33962"/>
    <lineage>
        <taxon>Bacteria</taxon>
        <taxon>Bacillati</taxon>
        <taxon>Bacillota</taxon>
        <taxon>Bacilli</taxon>
        <taxon>Lactobacillales</taxon>
        <taxon>Lactobacillaceae</taxon>
        <taxon>Lentilactobacillus</taxon>
    </lineage>
</organism>
<comment type="subcellular location">
    <subcellularLocation>
        <location evidence="1">Cell envelope</location>
    </subcellularLocation>
</comment>
<gene>
    <name evidence="7" type="ORF">LKE01_22720</name>
</gene>
<sequence length="400" mass="42934">MRKRFVHFIQAIFVAIIFLVIGGTAANADSANLTDGSYTVPITLLKSGSSSQSMANHFFEQTAQVTVSQGNYKTDITTNGANYIASVTMAGQTASPVITSGNNGTLTFNLKNPDSTIPVSFVLYNIPLIGHIQESATFSFSWNDAVKQQGSDTTPSTDTNSDTNSNTNTDQNTTPTASSDSSSATTSTPTSTSSSVTAPVQQPAVTKKSVKTSVPTTTRKYVVLKGHANSKSMANKYFTRTAVIKKIAKHYNVQLKVAYKKNLKLGSKAVRPVTINGRKVKSSVTNYGKTKNYYTMTYSFNVSSFKTLKKIIKGSIHVVVPQAQINTTWPVRFKFSQKAPAKAHKHAAVVASTTNLNSSAKSQAKLPQTGDTQQMSLSLVGLAIASGLSFIWGNNHEISK</sequence>
<evidence type="ECO:0000256" key="2">
    <source>
        <dbReference type="ARBA" id="ARBA00022512"/>
    </source>
</evidence>
<dbReference type="Pfam" id="PF00746">
    <property type="entry name" value="Gram_pos_anchor"/>
    <property type="match status" value="1"/>
</dbReference>
<evidence type="ECO:0000313" key="8">
    <source>
        <dbReference type="Proteomes" id="UP000321893"/>
    </source>
</evidence>
<dbReference type="CDD" id="cd06920">
    <property type="entry name" value="NEAT"/>
    <property type="match status" value="2"/>
</dbReference>
<dbReference type="GeneID" id="71565965"/>
<dbReference type="NCBIfam" id="TIGR01167">
    <property type="entry name" value="LPXTG_anchor"/>
    <property type="match status" value="1"/>
</dbReference>
<feature type="region of interest" description="Disordered" evidence="6">
    <location>
        <begin position="147"/>
        <end position="212"/>
    </location>
</feature>
<reference evidence="7" key="1">
    <citation type="submission" date="2019-07" db="EMBL/GenBank/DDBJ databases">
        <title>Whole genome shotgun sequence of Lactobacillus kefiri NBRC 15888.</title>
        <authorList>
            <person name="Hosoyama A."/>
            <person name="Uohara A."/>
            <person name="Ohji S."/>
            <person name="Ichikawa N."/>
        </authorList>
    </citation>
    <scope>NUCLEOTIDE SEQUENCE [LARGE SCALE GENOMIC DNA]</scope>
    <source>
        <strain evidence="7">NBRC 15888</strain>
    </source>
</reference>
<dbReference type="InterPro" id="IPR006635">
    <property type="entry name" value="NEAT_dom"/>
</dbReference>
<dbReference type="SUPFAM" id="SSF158911">
    <property type="entry name" value="NEAT domain-like"/>
    <property type="match status" value="2"/>
</dbReference>
<keyword evidence="3" id="KW-0964">Secreted</keyword>
<evidence type="ECO:0000256" key="4">
    <source>
        <dbReference type="ARBA" id="ARBA00022729"/>
    </source>
</evidence>
<dbReference type="Proteomes" id="UP000321893">
    <property type="component" value="Unassembled WGS sequence"/>
</dbReference>
<dbReference type="Pfam" id="PF05031">
    <property type="entry name" value="NEAT"/>
    <property type="match status" value="1"/>
</dbReference>
<dbReference type="SMART" id="SM00725">
    <property type="entry name" value="NEAT"/>
    <property type="match status" value="1"/>
</dbReference>
<keyword evidence="8" id="KW-1185">Reference proteome</keyword>
<keyword evidence="5" id="KW-0572">Peptidoglycan-anchor</keyword>
<dbReference type="STRING" id="1423764.FC95_GL000319"/>
<protein>
    <submittedName>
        <fullName evidence="7">Uncharacterized protein</fullName>
    </submittedName>
</protein>